<sequence length="393" mass="43335">MQKTLLYTIIFYFAGIASSLAQIPEPQWQKQSGARGCDFYTDIIEDANKGYAVTGAVKVAGHSFDFQLIRFDENGDTLWTKIIGTEKNEIPKRLTQLTDKSYVLLGTSSEGETQSCLLVRLDENGTKLWEKTLDAEYLSVEDIISLPENRFAIAGSKSENPDDPKILMATLNENGEITMERLFMTNMSGCARAIKKLPDSDYALAAQVSETGKNNCDIVAIRISYTGKAKWYSWIKTPDQKVWPECICCSPDSAFMVVGWNGKCLSDINSADPIFDYDLVLNKIDASGEILWTKSVDREGSEGGNALTIRPDGTFMVAGIKATSFLGNVGPWLLNIDPDGNELNEKLLNLHFNNDNASRIINSSDGGFVVIGPGLQEETNTRSDGWIIKFGAL</sequence>
<dbReference type="PANTHER" id="PTHR42754:SF1">
    <property type="entry name" value="LIPOPROTEIN"/>
    <property type="match status" value="1"/>
</dbReference>
<dbReference type="EMBL" id="JRHC01000001">
    <property type="protein sequence ID" value="KJF43988.1"/>
    <property type="molecule type" value="Genomic_DNA"/>
</dbReference>
<evidence type="ECO:0000313" key="1">
    <source>
        <dbReference type="EMBL" id="KJF43988.1"/>
    </source>
</evidence>
<proteinExistence type="predicted"/>
<dbReference type="PANTHER" id="PTHR42754">
    <property type="entry name" value="ENDOGLUCANASE"/>
    <property type="match status" value="1"/>
</dbReference>
<name>A0A0D8JDT2_9BACT</name>
<organism evidence="1 2">
    <name type="scientific">Draconibacterium sediminis</name>
    <dbReference type="NCBI Taxonomy" id="1544798"/>
    <lineage>
        <taxon>Bacteria</taxon>
        <taxon>Pseudomonadati</taxon>
        <taxon>Bacteroidota</taxon>
        <taxon>Bacteroidia</taxon>
        <taxon>Marinilabiliales</taxon>
        <taxon>Prolixibacteraceae</taxon>
        <taxon>Draconibacterium</taxon>
    </lineage>
</organism>
<dbReference type="OrthoDB" id="1523346at2"/>
<evidence type="ECO:0000313" key="2">
    <source>
        <dbReference type="Proteomes" id="UP000032544"/>
    </source>
</evidence>
<dbReference type="SUPFAM" id="SSF50998">
    <property type="entry name" value="Quinoprotein alcohol dehydrogenase-like"/>
    <property type="match status" value="1"/>
</dbReference>
<dbReference type="AlphaFoldDB" id="A0A0D8JDT2"/>
<dbReference type="RefSeq" id="WP_045025491.1">
    <property type="nucleotide sequence ID" value="NZ_JRHC01000001.1"/>
</dbReference>
<keyword evidence="2" id="KW-1185">Reference proteome</keyword>
<dbReference type="STRING" id="1544798.LH29_00090"/>
<dbReference type="InterPro" id="IPR011047">
    <property type="entry name" value="Quinoprotein_ADH-like_sf"/>
</dbReference>
<protein>
    <recommendedName>
        <fullName evidence="3">Bulb-type lectin domain-containing protein</fullName>
    </recommendedName>
</protein>
<evidence type="ECO:0008006" key="3">
    <source>
        <dbReference type="Google" id="ProtNLM"/>
    </source>
</evidence>
<comment type="caution">
    <text evidence="1">The sequence shown here is derived from an EMBL/GenBank/DDBJ whole genome shotgun (WGS) entry which is preliminary data.</text>
</comment>
<accession>A0A0D8JDT2</accession>
<gene>
    <name evidence="1" type="ORF">LH29_00090</name>
</gene>
<dbReference type="Proteomes" id="UP000032544">
    <property type="component" value="Unassembled WGS sequence"/>
</dbReference>
<reference evidence="1 2" key="1">
    <citation type="submission" date="2014-09" db="EMBL/GenBank/DDBJ databases">
        <title>Draft Genome Sequence of Draconibacterium sp. JN14CK-3.</title>
        <authorList>
            <person name="Dong C."/>
            <person name="Lai Q."/>
            <person name="Shao Z."/>
        </authorList>
    </citation>
    <scope>NUCLEOTIDE SEQUENCE [LARGE SCALE GENOMIC DNA]</scope>
    <source>
        <strain evidence="1 2">JN14CK-3</strain>
    </source>
</reference>